<keyword evidence="6" id="KW-0961">Cell wall biogenesis/degradation</keyword>
<evidence type="ECO:0000256" key="1">
    <source>
        <dbReference type="ARBA" id="ARBA00022475"/>
    </source>
</evidence>
<keyword evidence="1" id="KW-1003">Cell membrane</keyword>
<dbReference type="Gene3D" id="3.30.160.60">
    <property type="entry name" value="Classic Zinc Finger"/>
    <property type="match status" value="1"/>
</dbReference>
<keyword evidence="2" id="KW-0812">Transmembrane</keyword>
<reference evidence="7" key="1">
    <citation type="submission" date="2019-08" db="EMBL/GenBank/DDBJ databases">
        <authorList>
            <person name="Kucharzyk K."/>
            <person name="Murdoch R.W."/>
            <person name="Higgins S."/>
            <person name="Loffler F."/>
        </authorList>
    </citation>
    <scope>NUCLEOTIDE SEQUENCE</scope>
</reference>
<keyword evidence="5 7" id="KW-0456">Lyase</keyword>
<keyword evidence="4" id="KW-0472">Membrane</keyword>
<evidence type="ECO:0000256" key="6">
    <source>
        <dbReference type="ARBA" id="ARBA00023316"/>
    </source>
</evidence>
<gene>
    <name evidence="7" type="primary">mltG_18</name>
    <name evidence="7" type="ORF">SDC9_65030</name>
</gene>
<dbReference type="PANTHER" id="PTHR30518">
    <property type="entry name" value="ENDOLYTIC MUREIN TRANSGLYCOSYLASE"/>
    <property type="match status" value="1"/>
</dbReference>
<dbReference type="HAMAP" id="MF_02065">
    <property type="entry name" value="MltG"/>
    <property type="match status" value="1"/>
</dbReference>
<accession>A0A644XRS9</accession>
<evidence type="ECO:0000256" key="3">
    <source>
        <dbReference type="ARBA" id="ARBA00022989"/>
    </source>
</evidence>
<dbReference type="AlphaFoldDB" id="A0A644XRS9"/>
<name>A0A644XRS9_9ZZZZ</name>
<evidence type="ECO:0000256" key="5">
    <source>
        <dbReference type="ARBA" id="ARBA00023239"/>
    </source>
</evidence>
<dbReference type="GO" id="GO:0016829">
    <property type="term" value="F:lyase activity"/>
    <property type="evidence" value="ECO:0007669"/>
    <property type="project" value="UniProtKB-KW"/>
</dbReference>
<evidence type="ECO:0000256" key="2">
    <source>
        <dbReference type="ARBA" id="ARBA00022692"/>
    </source>
</evidence>
<organism evidence="7">
    <name type="scientific">bioreactor metagenome</name>
    <dbReference type="NCBI Taxonomy" id="1076179"/>
    <lineage>
        <taxon>unclassified sequences</taxon>
        <taxon>metagenomes</taxon>
        <taxon>ecological metagenomes</taxon>
    </lineage>
</organism>
<keyword evidence="3" id="KW-1133">Transmembrane helix</keyword>
<evidence type="ECO:0000313" key="7">
    <source>
        <dbReference type="EMBL" id="MPM18617.1"/>
    </source>
</evidence>
<dbReference type="EMBL" id="VSSQ01003019">
    <property type="protein sequence ID" value="MPM18617.1"/>
    <property type="molecule type" value="Genomic_DNA"/>
</dbReference>
<dbReference type="CDD" id="cd08010">
    <property type="entry name" value="MltG_like"/>
    <property type="match status" value="1"/>
</dbReference>
<dbReference type="InterPro" id="IPR003770">
    <property type="entry name" value="MLTG-like"/>
</dbReference>
<dbReference type="NCBIfam" id="TIGR00247">
    <property type="entry name" value="endolytic transglycosylase MltG"/>
    <property type="match status" value="1"/>
</dbReference>
<dbReference type="PANTHER" id="PTHR30518:SF2">
    <property type="entry name" value="ENDOLYTIC MUREIN TRANSGLYCOSYLASE"/>
    <property type="match status" value="1"/>
</dbReference>
<dbReference type="GO" id="GO:0071555">
    <property type="term" value="P:cell wall organization"/>
    <property type="evidence" value="ECO:0007669"/>
    <property type="project" value="UniProtKB-KW"/>
</dbReference>
<protein>
    <submittedName>
        <fullName evidence="7">Endolytic murein transglycosylase</fullName>
        <ecNumber evidence="7">4.2.2.-</ecNumber>
    </submittedName>
</protein>
<sequence>MNCKKPALLTFLLILTLLVTGTWWFTQPTGKPEEIFTVSKGSNYEEIGNQLEHSGWIRSSLVWQTWGVLSGQNRSYFAGSYLLQPHMGLLDISNEIHKGNTYLEKIPLTIPEGSTIEQIASYIAETGLMTAENFLQAIRSYKRDTANPDVLYELEGYLFPETYYLNSTMTADDIIEMLRNQFDLVMKDIQIPSQFAYSEEELIILASIVEKESQDPEEIGLVAGVFLNRLQIDMALQSCATVNYILKQDKLILSEDDIAVDSPYNTYMYMGLPPGPVGNPGKAAIEAVLYPVRSDYYFFVAGPDGTHHFSETYEEHVWWTKTLWGD</sequence>
<dbReference type="Pfam" id="PF02618">
    <property type="entry name" value="YceG"/>
    <property type="match status" value="1"/>
</dbReference>
<comment type="caution">
    <text evidence="7">The sequence shown here is derived from an EMBL/GenBank/DDBJ whole genome shotgun (WGS) entry which is preliminary data.</text>
</comment>
<dbReference type="Gene3D" id="3.30.1490.480">
    <property type="entry name" value="Endolytic murein transglycosylase"/>
    <property type="match status" value="2"/>
</dbReference>
<evidence type="ECO:0000256" key="4">
    <source>
        <dbReference type="ARBA" id="ARBA00023136"/>
    </source>
</evidence>
<dbReference type="EC" id="4.2.2.-" evidence="7"/>
<proteinExistence type="inferred from homology"/>